<evidence type="ECO:0000313" key="2">
    <source>
        <dbReference type="Proteomes" id="UP000617628"/>
    </source>
</evidence>
<keyword evidence="2" id="KW-1185">Reference proteome</keyword>
<gene>
    <name evidence="1" type="ORF">JIN87_19965</name>
</gene>
<dbReference type="AlphaFoldDB" id="A0A934VRA0"/>
<evidence type="ECO:0000313" key="1">
    <source>
        <dbReference type="EMBL" id="MBK1879172.1"/>
    </source>
</evidence>
<accession>A0A934VRA0</accession>
<comment type="caution">
    <text evidence="1">The sequence shown here is derived from an EMBL/GenBank/DDBJ whole genome shotgun (WGS) entry which is preliminary data.</text>
</comment>
<proteinExistence type="predicted"/>
<dbReference type="RefSeq" id="WP_200357384.1">
    <property type="nucleotide sequence ID" value="NZ_JAENIL010000042.1"/>
</dbReference>
<name>A0A934VRA0_9BACT</name>
<organism evidence="1 2">
    <name type="scientific">Pelagicoccus mobilis</name>
    <dbReference type="NCBI Taxonomy" id="415221"/>
    <lineage>
        <taxon>Bacteria</taxon>
        <taxon>Pseudomonadati</taxon>
        <taxon>Verrucomicrobiota</taxon>
        <taxon>Opitutia</taxon>
        <taxon>Puniceicoccales</taxon>
        <taxon>Pelagicoccaceae</taxon>
        <taxon>Pelagicoccus</taxon>
    </lineage>
</organism>
<protein>
    <submittedName>
        <fullName evidence="1">U32 family peptidase</fullName>
    </submittedName>
</protein>
<reference evidence="1" key="1">
    <citation type="submission" date="2021-01" db="EMBL/GenBank/DDBJ databases">
        <title>Modified the classification status of verrucomicrobia.</title>
        <authorList>
            <person name="Feng X."/>
        </authorList>
    </citation>
    <scope>NUCLEOTIDE SEQUENCE</scope>
    <source>
        <strain evidence="1">KCTC 13126</strain>
    </source>
</reference>
<dbReference type="EMBL" id="JAENIL010000042">
    <property type="protein sequence ID" value="MBK1879172.1"/>
    <property type="molecule type" value="Genomic_DNA"/>
</dbReference>
<sequence>MSIPTSDTLTTSEKRFADGAQYRIEIPSTESPEAFKIAIDEADRIGCPVHRVSQGSGIQMLSDDQIREYSHIGADRGIEVCLFTMPRAGFDVGGMWNAPAGKFIQWQVRGADQLRYSIDEVKRACDLGIRSFLLADIGLIEMVSDLRNSGELPKNLIIKSSAVIAPANPASCKILERLGSDTINVATDLTLPQLSAIRSVTSAPIDMYVESPDGLGGFVRHHETPDMIKYASPLYIKLGLRNSPDIYPCGKHIESLAHNLTLERVRRSKLVYDLIQRQAPEAVMSVPGTSASDLGVPEVA</sequence>
<dbReference type="Proteomes" id="UP000617628">
    <property type="component" value="Unassembled WGS sequence"/>
</dbReference>